<evidence type="ECO:0000256" key="1">
    <source>
        <dbReference type="SAM" id="Phobius"/>
    </source>
</evidence>
<dbReference type="EMBL" id="JBCLYO010000010">
    <property type="protein sequence ID" value="KAL0085627.1"/>
    <property type="molecule type" value="Genomic_DNA"/>
</dbReference>
<comment type="caution">
    <text evidence="3">The sequence shown here is derived from an EMBL/GenBank/DDBJ whole genome shotgun (WGS) entry which is preliminary data.</text>
</comment>
<keyword evidence="4" id="KW-1185">Reference proteome</keyword>
<dbReference type="Proteomes" id="UP001448207">
    <property type="component" value="Unassembled WGS sequence"/>
</dbReference>
<protein>
    <submittedName>
        <fullName evidence="3">Uncharacterized protein</fullName>
    </submittedName>
</protein>
<feature type="transmembrane region" description="Helical" evidence="1">
    <location>
        <begin position="12"/>
        <end position="31"/>
    </location>
</feature>
<accession>A0ABR3AZR4</accession>
<evidence type="ECO:0000313" key="3">
    <source>
        <dbReference type="EMBL" id="KAL0085662.1"/>
    </source>
</evidence>
<gene>
    <name evidence="2" type="ORF">J3Q64DRAFT_1744440</name>
    <name evidence="3" type="ORF">J3Q64DRAFT_1744548</name>
</gene>
<evidence type="ECO:0000313" key="4">
    <source>
        <dbReference type="Proteomes" id="UP001448207"/>
    </source>
</evidence>
<dbReference type="EMBL" id="JBCLYO010000010">
    <property type="protein sequence ID" value="KAL0085662.1"/>
    <property type="molecule type" value="Genomic_DNA"/>
</dbReference>
<feature type="transmembrane region" description="Helical" evidence="1">
    <location>
        <begin position="43"/>
        <end position="65"/>
    </location>
</feature>
<reference evidence="3 4" key="1">
    <citation type="submission" date="2024-04" db="EMBL/GenBank/DDBJ databases">
        <title>Symmetric and asymmetric DNA N6-adenine methylation regulates different biological responses in Mucorales.</title>
        <authorList>
            <consortium name="Lawrence Berkeley National Laboratory"/>
            <person name="Lax C."/>
            <person name="Mondo S.J."/>
            <person name="Osorio-Concepcion M."/>
            <person name="Muszewska A."/>
            <person name="Corrochano-Luque M."/>
            <person name="Gutierrez G."/>
            <person name="Riley R."/>
            <person name="Lipzen A."/>
            <person name="Guo J."/>
            <person name="Hundley H."/>
            <person name="Amirebrahimi M."/>
            <person name="Ng V."/>
            <person name="Lorenzo-Gutierrez D."/>
            <person name="Binder U."/>
            <person name="Yang J."/>
            <person name="Song Y."/>
            <person name="Canovas D."/>
            <person name="Navarro E."/>
            <person name="Freitag M."/>
            <person name="Gabaldon T."/>
            <person name="Grigoriev I.V."/>
            <person name="Corrochano L.M."/>
            <person name="Nicolas F.E."/>
            <person name="Garre V."/>
        </authorList>
    </citation>
    <scope>NUCLEOTIDE SEQUENCE [LARGE SCALE GENOMIC DNA]</scope>
    <source>
        <strain evidence="3 4">L51</strain>
    </source>
</reference>
<sequence length="75" mass="8782">MMTMVLINTSILNFSYIVCVSKMRTLFVCSIHRAFSVSFKHTFLYSLSLNYHLFFFFSFSSFSHYNASFSQCSSE</sequence>
<name>A0ABR3AZR4_PHYBL</name>
<evidence type="ECO:0000313" key="2">
    <source>
        <dbReference type="EMBL" id="KAL0085627.1"/>
    </source>
</evidence>
<keyword evidence="1" id="KW-0812">Transmembrane</keyword>
<keyword evidence="1" id="KW-0472">Membrane</keyword>
<keyword evidence="1" id="KW-1133">Transmembrane helix</keyword>
<proteinExistence type="predicted"/>
<organism evidence="3 4">
    <name type="scientific">Phycomyces blakesleeanus</name>
    <dbReference type="NCBI Taxonomy" id="4837"/>
    <lineage>
        <taxon>Eukaryota</taxon>
        <taxon>Fungi</taxon>
        <taxon>Fungi incertae sedis</taxon>
        <taxon>Mucoromycota</taxon>
        <taxon>Mucoromycotina</taxon>
        <taxon>Mucoromycetes</taxon>
        <taxon>Mucorales</taxon>
        <taxon>Phycomycetaceae</taxon>
        <taxon>Phycomyces</taxon>
    </lineage>
</organism>